<keyword evidence="3" id="KW-1185">Reference proteome</keyword>
<keyword evidence="1" id="KW-0732">Signal</keyword>
<evidence type="ECO:0000313" key="2">
    <source>
        <dbReference type="EMBL" id="MBE9667925.1"/>
    </source>
</evidence>
<dbReference type="EMBL" id="JADFFM010000002">
    <property type="protein sequence ID" value="MBE9667925.1"/>
    <property type="molecule type" value="Genomic_DNA"/>
</dbReference>
<organism evidence="2 3">
    <name type="scientific">Mucilaginibacter boryungensis</name>
    <dbReference type="NCBI Taxonomy" id="768480"/>
    <lineage>
        <taxon>Bacteria</taxon>
        <taxon>Pseudomonadati</taxon>
        <taxon>Bacteroidota</taxon>
        <taxon>Sphingobacteriia</taxon>
        <taxon>Sphingobacteriales</taxon>
        <taxon>Sphingobacteriaceae</taxon>
        <taxon>Mucilaginibacter</taxon>
    </lineage>
</organism>
<accession>A0ABR9XKZ9</accession>
<name>A0ABR9XKZ9_9SPHI</name>
<proteinExistence type="predicted"/>
<sequence length="195" mass="22205">MYRRVNYLLCFLLSASLGLMLLSACTNDLKKIREISAKEVNSPADTTRGVDVIFSDSAKVKARLITPLMLEYPISKDNKEIYRKMPKGLKVIFFDKDHKESGTIVADTGYNYEARQLIFLKKNVVITSAKGDVFKSDELNWNMATHQITSNKPIDIRMANGNILHATAMETNEKFDPYVFKNQTGLIYVNRNLDQ</sequence>
<dbReference type="Pfam" id="PF06835">
    <property type="entry name" value="LptC"/>
    <property type="match status" value="1"/>
</dbReference>
<dbReference type="PROSITE" id="PS51257">
    <property type="entry name" value="PROKAR_LIPOPROTEIN"/>
    <property type="match status" value="1"/>
</dbReference>
<reference evidence="2 3" key="1">
    <citation type="submission" date="2020-10" db="EMBL/GenBank/DDBJ databases">
        <title>Mucilaginibacter mali sp. nov., isolated from rhizosphere soil of apple orchard.</title>
        <authorList>
            <person name="Lee J.-S."/>
            <person name="Kim H.S."/>
            <person name="Kim J.-S."/>
        </authorList>
    </citation>
    <scope>NUCLEOTIDE SEQUENCE [LARGE SCALE GENOMIC DNA]</scope>
    <source>
        <strain evidence="2 3">KCTC 23157</strain>
    </source>
</reference>
<dbReference type="Gene3D" id="2.60.450.10">
    <property type="entry name" value="Lipopolysaccharide (LPS) transport protein A like domain"/>
    <property type="match status" value="1"/>
</dbReference>
<dbReference type="RefSeq" id="WP_194107360.1">
    <property type="nucleotide sequence ID" value="NZ_JADFFM010000002.1"/>
</dbReference>
<evidence type="ECO:0000313" key="3">
    <source>
        <dbReference type="Proteomes" id="UP000632774"/>
    </source>
</evidence>
<dbReference type="InterPro" id="IPR010664">
    <property type="entry name" value="LipoPS_assembly_LptC-rel"/>
</dbReference>
<gene>
    <name evidence="2" type="primary">lptC</name>
    <name evidence="2" type="ORF">IRJ18_16265</name>
</gene>
<comment type="caution">
    <text evidence="2">The sequence shown here is derived from an EMBL/GenBank/DDBJ whole genome shotgun (WGS) entry which is preliminary data.</text>
</comment>
<dbReference type="InterPro" id="IPR026265">
    <property type="entry name" value="LptC"/>
</dbReference>
<feature type="signal peptide" evidence="1">
    <location>
        <begin position="1"/>
        <end position="26"/>
    </location>
</feature>
<evidence type="ECO:0000256" key="1">
    <source>
        <dbReference type="SAM" id="SignalP"/>
    </source>
</evidence>
<protein>
    <submittedName>
        <fullName evidence="2">LPS export ABC transporter periplasmic protein LptC</fullName>
    </submittedName>
</protein>
<dbReference type="Proteomes" id="UP000632774">
    <property type="component" value="Unassembled WGS sequence"/>
</dbReference>
<dbReference type="NCBIfam" id="TIGR04409">
    <property type="entry name" value="LptC_YrbK"/>
    <property type="match status" value="1"/>
</dbReference>
<feature type="chain" id="PRO_5046032986" evidence="1">
    <location>
        <begin position="27"/>
        <end position="195"/>
    </location>
</feature>